<reference evidence="2" key="1">
    <citation type="submission" date="2014-05" db="EMBL/GenBank/DDBJ databases">
        <title>The genome and life-stage specific transcriptomes of Globodera pallida elucidate key aspects of plant parasitism by a cyst nematode.</title>
        <authorList>
            <person name="Cotton J.A."/>
            <person name="Lilley C.J."/>
            <person name="Jones L.M."/>
            <person name="Kikuchi T."/>
            <person name="Reid A.J."/>
            <person name="Thorpe P."/>
            <person name="Tsai I.J."/>
            <person name="Beasley H."/>
            <person name="Blok V."/>
            <person name="Cock P.J.A."/>
            <person name="Van den Akker S.E."/>
            <person name="Holroyd N."/>
            <person name="Hunt M."/>
            <person name="Mantelin S."/>
            <person name="Naghra H."/>
            <person name="Pain A."/>
            <person name="Palomares-Rius J.E."/>
            <person name="Zarowiecki M."/>
            <person name="Berriman M."/>
            <person name="Jones J.T."/>
            <person name="Urwin P.E."/>
        </authorList>
    </citation>
    <scope>NUCLEOTIDE SEQUENCE [LARGE SCALE GENOMIC DNA]</scope>
    <source>
        <strain evidence="2">Lindley</strain>
    </source>
</reference>
<feature type="compositionally biased region" description="Polar residues" evidence="1">
    <location>
        <begin position="281"/>
        <end position="297"/>
    </location>
</feature>
<feature type="region of interest" description="Disordered" evidence="1">
    <location>
        <begin position="237"/>
        <end position="297"/>
    </location>
</feature>
<organism evidence="2 3">
    <name type="scientific">Globodera pallida</name>
    <name type="common">Potato cyst nematode worm</name>
    <name type="synonym">Heterodera pallida</name>
    <dbReference type="NCBI Taxonomy" id="36090"/>
    <lineage>
        <taxon>Eukaryota</taxon>
        <taxon>Metazoa</taxon>
        <taxon>Ecdysozoa</taxon>
        <taxon>Nematoda</taxon>
        <taxon>Chromadorea</taxon>
        <taxon>Rhabditida</taxon>
        <taxon>Tylenchina</taxon>
        <taxon>Tylenchomorpha</taxon>
        <taxon>Tylenchoidea</taxon>
        <taxon>Heteroderidae</taxon>
        <taxon>Heteroderinae</taxon>
        <taxon>Globodera</taxon>
    </lineage>
</organism>
<evidence type="ECO:0000256" key="1">
    <source>
        <dbReference type="SAM" id="MobiDB-lite"/>
    </source>
</evidence>
<keyword evidence="2" id="KW-1185">Reference proteome</keyword>
<feature type="compositionally biased region" description="Low complexity" evidence="1">
    <location>
        <begin position="173"/>
        <end position="185"/>
    </location>
</feature>
<dbReference type="AlphaFoldDB" id="A0A183BVW3"/>
<evidence type="ECO:0000313" key="3">
    <source>
        <dbReference type="WBParaSite" id="GPLIN_000475100"/>
    </source>
</evidence>
<protein>
    <submittedName>
        <fullName evidence="3">Uncharacterized protein</fullName>
    </submittedName>
</protein>
<dbReference type="Proteomes" id="UP000050741">
    <property type="component" value="Unassembled WGS sequence"/>
</dbReference>
<dbReference type="WBParaSite" id="GPLIN_000475100">
    <property type="protein sequence ID" value="GPLIN_000475100"/>
    <property type="gene ID" value="GPLIN_000475100"/>
</dbReference>
<sequence>MEAYILLSIQDGERFVAESNGEADQNLQMEKLKGLQESLRLYKEQKELIDAANADDSNGPKVIKAEDVAEFFEELCKLPIFGPSIKQMYDVQQKTREDNQKEYTEEMAGIGFMPKPSRNGMLGNHVEQYLNELEKQSRINAYAKKQREIELLMEQQRIEQQKQRRQYYECGDYSSRDYSSNASSRQCVDKSRAKSSRGYVSNNSQMASGSAAFRQQRESTYLEALCRNLPLVGHVYNRVRPPPAQPQKQQQQQFESFSSSSDISESRSNNNKRYDGRAPPNGNQKQSRVGQQSMERN</sequence>
<feature type="compositionally biased region" description="Polar residues" evidence="1">
    <location>
        <begin position="198"/>
        <end position="208"/>
    </location>
</feature>
<accession>A0A183BVW3</accession>
<feature type="region of interest" description="Disordered" evidence="1">
    <location>
        <begin position="173"/>
        <end position="212"/>
    </location>
</feature>
<proteinExistence type="predicted"/>
<name>A0A183BVW3_GLOPA</name>
<evidence type="ECO:0000313" key="2">
    <source>
        <dbReference type="Proteomes" id="UP000050741"/>
    </source>
</evidence>
<reference evidence="3" key="2">
    <citation type="submission" date="2016-06" db="UniProtKB">
        <authorList>
            <consortium name="WormBaseParasite"/>
        </authorList>
    </citation>
    <scope>IDENTIFICATION</scope>
</reference>
<feature type="compositionally biased region" description="Low complexity" evidence="1">
    <location>
        <begin position="246"/>
        <end position="268"/>
    </location>
</feature>